<feature type="transmembrane region" description="Helical" evidence="1">
    <location>
        <begin position="38"/>
        <end position="59"/>
    </location>
</feature>
<dbReference type="PANTHER" id="PTHR40448">
    <property type="entry name" value="TWO-COMPONENT SENSOR HISTIDINE KINASE"/>
    <property type="match status" value="1"/>
</dbReference>
<evidence type="ECO:0000256" key="1">
    <source>
        <dbReference type="SAM" id="Phobius"/>
    </source>
</evidence>
<dbReference type="SUPFAM" id="SSF55874">
    <property type="entry name" value="ATPase domain of HSP90 chaperone/DNA topoisomerase II/histidine kinase"/>
    <property type="match status" value="1"/>
</dbReference>
<dbReference type="CDD" id="cd16935">
    <property type="entry name" value="HATPase_AgrC-ComD-like"/>
    <property type="match status" value="1"/>
</dbReference>
<dbReference type="AlphaFoldDB" id="A0A1G9HXK4"/>
<feature type="domain" description="Sensor histidine kinase NatK-like C-terminal" evidence="2">
    <location>
        <begin position="330"/>
        <end position="434"/>
    </location>
</feature>
<dbReference type="Pfam" id="PF14501">
    <property type="entry name" value="HATPase_c_5"/>
    <property type="match status" value="1"/>
</dbReference>
<feature type="transmembrane region" description="Helical" evidence="1">
    <location>
        <begin position="65"/>
        <end position="80"/>
    </location>
</feature>
<keyword evidence="1" id="KW-0812">Transmembrane</keyword>
<feature type="transmembrane region" description="Helical" evidence="1">
    <location>
        <begin position="192"/>
        <end position="213"/>
    </location>
</feature>
<dbReference type="EMBL" id="FNGW01000001">
    <property type="protein sequence ID" value="SDL17394.1"/>
    <property type="molecule type" value="Genomic_DNA"/>
</dbReference>
<organism evidence="3 4">
    <name type="scientific">Romboutsia lituseburensis DSM 797</name>
    <dbReference type="NCBI Taxonomy" id="1121325"/>
    <lineage>
        <taxon>Bacteria</taxon>
        <taxon>Bacillati</taxon>
        <taxon>Bacillota</taxon>
        <taxon>Clostridia</taxon>
        <taxon>Peptostreptococcales</taxon>
        <taxon>Peptostreptococcaceae</taxon>
        <taxon>Romboutsia</taxon>
    </lineage>
</organism>
<dbReference type="GO" id="GO:0016301">
    <property type="term" value="F:kinase activity"/>
    <property type="evidence" value="ECO:0007669"/>
    <property type="project" value="UniProtKB-KW"/>
</dbReference>
<dbReference type="GO" id="GO:0042802">
    <property type="term" value="F:identical protein binding"/>
    <property type="evidence" value="ECO:0007669"/>
    <property type="project" value="TreeGrafter"/>
</dbReference>
<gene>
    <name evidence="3" type="ORF">SAMN04515677_1016</name>
</gene>
<proteinExistence type="predicted"/>
<keyword evidence="4" id="KW-1185">Reference proteome</keyword>
<dbReference type="RefSeq" id="WP_092721640.1">
    <property type="nucleotide sequence ID" value="NZ_FNGW01000001.1"/>
</dbReference>
<evidence type="ECO:0000313" key="4">
    <source>
        <dbReference type="Proteomes" id="UP000199068"/>
    </source>
</evidence>
<dbReference type="STRING" id="1121325.SAMN04515677_1016"/>
<sequence length="436" mass="50604">MLESKFFWIIFFIITTSLDWFVLKIILDEILEKRKSNLFINIGTLIMILITIIFICLHMKPIEKLLIGMVLGLILYNYSYNDNVIKISLICFMFWMAMVGLEALSISIVVFFNSLNAAADVLENNIFKLEVTILSKLLLIGIIPIIKGYRIHLEIKSREFIYIMIPIVTNIISIVLILSFKMSLINDSSIQNLIMLLVSILLLMSSITLIIIVGKIIKSNSLKLENEIMKEKIESQYRHYLEIQKSQMKVRKLYHDLNNHLLCIENMEYNTRNSNEYIENLKAELKGSYCIKSSGNMILDIIIKEKMNICNDNNINFFYDINFSKCNFIEMIDVCSIFSNLLDNAIEASNKIDNLEKRNIRIIGNIVNSFFVIKCENYKLNKITKKKNKIVSDKKDKFLHGIGIESIKNSVQKYNGNLVIDTLDNNFVVHIYIPLR</sequence>
<evidence type="ECO:0000313" key="3">
    <source>
        <dbReference type="EMBL" id="SDL17394.1"/>
    </source>
</evidence>
<keyword evidence="3" id="KW-0808">Transferase</keyword>
<keyword evidence="1" id="KW-1133">Transmembrane helix</keyword>
<accession>A0A1G9HXK4</accession>
<dbReference type="InterPro" id="IPR036890">
    <property type="entry name" value="HATPase_C_sf"/>
</dbReference>
<feature type="transmembrane region" description="Helical" evidence="1">
    <location>
        <begin position="87"/>
        <end position="111"/>
    </location>
</feature>
<keyword evidence="1" id="KW-0472">Membrane</keyword>
<dbReference type="InterPro" id="IPR032834">
    <property type="entry name" value="NatK-like_C"/>
</dbReference>
<feature type="transmembrane region" description="Helical" evidence="1">
    <location>
        <begin position="131"/>
        <end position="149"/>
    </location>
</feature>
<name>A0A1G9HXK4_9FIRM</name>
<feature type="transmembrane region" description="Helical" evidence="1">
    <location>
        <begin position="6"/>
        <end position="26"/>
    </location>
</feature>
<evidence type="ECO:0000259" key="2">
    <source>
        <dbReference type="Pfam" id="PF14501"/>
    </source>
</evidence>
<keyword evidence="3" id="KW-0418">Kinase</keyword>
<dbReference type="PANTHER" id="PTHR40448:SF1">
    <property type="entry name" value="TWO-COMPONENT SENSOR HISTIDINE KINASE"/>
    <property type="match status" value="1"/>
</dbReference>
<dbReference type="Proteomes" id="UP000199068">
    <property type="component" value="Unassembled WGS sequence"/>
</dbReference>
<reference evidence="3 4" key="1">
    <citation type="submission" date="2016-10" db="EMBL/GenBank/DDBJ databases">
        <authorList>
            <person name="de Groot N.N."/>
        </authorList>
    </citation>
    <scope>NUCLEOTIDE SEQUENCE [LARGE SCALE GENOMIC DNA]</scope>
    <source>
        <strain evidence="3 4">DSM 797</strain>
    </source>
</reference>
<feature type="transmembrane region" description="Helical" evidence="1">
    <location>
        <begin position="161"/>
        <end position="180"/>
    </location>
</feature>
<protein>
    <submittedName>
        <fullName evidence="3">Sensor histidine kinase YesM</fullName>
    </submittedName>
</protein>